<name>A0A0N8KQX9_9EURY</name>
<dbReference type="InterPro" id="IPR010985">
    <property type="entry name" value="Ribbon_hlx_hlx"/>
</dbReference>
<protein>
    <submittedName>
        <fullName evidence="1">Uncharacterized protein</fullName>
    </submittedName>
</protein>
<evidence type="ECO:0000313" key="2">
    <source>
        <dbReference type="Proteomes" id="UP000050360"/>
    </source>
</evidence>
<dbReference type="GO" id="GO:0006355">
    <property type="term" value="P:regulation of DNA-templated transcription"/>
    <property type="evidence" value="ECO:0007669"/>
    <property type="project" value="InterPro"/>
</dbReference>
<accession>A0A0N8KQX9</accession>
<reference evidence="1 2" key="1">
    <citation type="submission" date="2015-09" db="EMBL/GenBank/DDBJ databases">
        <title>A metagenomics-based metabolic model of nitrate-dependent anaerobic oxidation of methane by Methanoperedens-like archaea.</title>
        <authorList>
            <person name="Arshad A."/>
            <person name="Speth D.R."/>
            <person name="De Graaf R.M."/>
            <person name="Op Den Camp H.J."/>
            <person name="Jetten M.S."/>
            <person name="Welte C.U."/>
        </authorList>
    </citation>
    <scope>NUCLEOTIDE SEQUENCE [LARGE SCALE GENOMIC DNA]</scope>
</reference>
<dbReference type="AlphaFoldDB" id="A0A0N8KQX9"/>
<evidence type="ECO:0000313" key="1">
    <source>
        <dbReference type="EMBL" id="KPQ43386.1"/>
    </source>
</evidence>
<organism evidence="1 2">
    <name type="scientific">Candidatus Methanoperedens nitratireducens</name>
    <dbReference type="NCBI Taxonomy" id="1392998"/>
    <lineage>
        <taxon>Archaea</taxon>
        <taxon>Methanobacteriati</taxon>
        <taxon>Methanobacteriota</taxon>
        <taxon>Stenosarchaea group</taxon>
        <taxon>Methanomicrobia</taxon>
        <taxon>Methanosarcinales</taxon>
        <taxon>ANME-2 cluster</taxon>
        <taxon>Candidatus Methanoperedentaceae</taxon>
        <taxon>Candidatus Methanoperedens</taxon>
    </lineage>
</organism>
<dbReference type="SUPFAM" id="SSF47598">
    <property type="entry name" value="Ribbon-helix-helix"/>
    <property type="match status" value="1"/>
</dbReference>
<proteinExistence type="predicted"/>
<gene>
    <name evidence="1" type="ORF">MPEBLZ_02052</name>
</gene>
<dbReference type="EMBL" id="LKCM01000152">
    <property type="protein sequence ID" value="KPQ43386.1"/>
    <property type="molecule type" value="Genomic_DNA"/>
</dbReference>
<dbReference type="Proteomes" id="UP000050360">
    <property type="component" value="Unassembled WGS sequence"/>
</dbReference>
<comment type="caution">
    <text evidence="1">The sequence shown here is derived from an EMBL/GenBank/DDBJ whole genome shotgun (WGS) entry which is preliminary data.</text>
</comment>
<sequence>MTMQIHTTLTGKLETAFKNAIDNGLFGSQAELIRTAIRNEIMKTNPDIFQGENK</sequence>